<name>A0A8J3YRF2_9ACTN</name>
<dbReference type="InterPro" id="IPR003658">
    <property type="entry name" value="Anti-sigma_ant"/>
</dbReference>
<dbReference type="GO" id="GO:0043856">
    <property type="term" value="F:anti-sigma factor antagonist activity"/>
    <property type="evidence" value="ECO:0007669"/>
    <property type="project" value="InterPro"/>
</dbReference>
<accession>A0A8J3YRF2</accession>
<dbReference type="Gene3D" id="3.30.750.24">
    <property type="entry name" value="STAS domain"/>
    <property type="match status" value="1"/>
</dbReference>
<dbReference type="CDD" id="cd07043">
    <property type="entry name" value="STAS_anti-anti-sigma_factors"/>
    <property type="match status" value="1"/>
</dbReference>
<dbReference type="NCBIfam" id="TIGR00377">
    <property type="entry name" value="ant_ant_sig"/>
    <property type="match status" value="1"/>
</dbReference>
<dbReference type="EMBL" id="BOPF01000034">
    <property type="protein sequence ID" value="GIJ50294.1"/>
    <property type="molecule type" value="Genomic_DNA"/>
</dbReference>
<evidence type="ECO:0000313" key="5">
    <source>
        <dbReference type="Proteomes" id="UP000619260"/>
    </source>
</evidence>
<keyword evidence="5" id="KW-1185">Reference proteome</keyword>
<reference evidence="4" key="1">
    <citation type="submission" date="2021-01" db="EMBL/GenBank/DDBJ databases">
        <title>Whole genome shotgun sequence of Virgisporangium aliadipatigenens NBRC 105644.</title>
        <authorList>
            <person name="Komaki H."/>
            <person name="Tamura T."/>
        </authorList>
    </citation>
    <scope>NUCLEOTIDE SEQUENCE</scope>
    <source>
        <strain evidence="4">NBRC 105644</strain>
    </source>
</reference>
<gene>
    <name evidence="4" type="ORF">Val02_71800</name>
</gene>
<dbReference type="PANTHER" id="PTHR33495:SF2">
    <property type="entry name" value="ANTI-SIGMA FACTOR ANTAGONIST TM_1081-RELATED"/>
    <property type="match status" value="1"/>
</dbReference>
<dbReference type="InterPro" id="IPR002645">
    <property type="entry name" value="STAS_dom"/>
</dbReference>
<dbReference type="PANTHER" id="PTHR33495">
    <property type="entry name" value="ANTI-SIGMA FACTOR ANTAGONIST TM_1081-RELATED-RELATED"/>
    <property type="match status" value="1"/>
</dbReference>
<evidence type="ECO:0000256" key="1">
    <source>
        <dbReference type="ARBA" id="ARBA00009013"/>
    </source>
</evidence>
<dbReference type="Pfam" id="PF01740">
    <property type="entry name" value="STAS"/>
    <property type="match status" value="1"/>
</dbReference>
<dbReference type="PROSITE" id="PS50801">
    <property type="entry name" value="STAS"/>
    <property type="match status" value="1"/>
</dbReference>
<dbReference type="Proteomes" id="UP000619260">
    <property type="component" value="Unassembled WGS sequence"/>
</dbReference>
<sequence length="111" mass="11868">MELTTRVSGPLTVVTVHEDADLATAADLRTYLYDALEGGATHLVVDLSATTFVDSAVLNALIAVHRRATTAGGRFGVLCPDERIRRPFEVTGLHEVFEMYSSLAQASGPPP</sequence>
<evidence type="ECO:0000313" key="4">
    <source>
        <dbReference type="EMBL" id="GIJ50294.1"/>
    </source>
</evidence>
<comment type="similarity">
    <text evidence="1 2">Belongs to the anti-sigma-factor antagonist family.</text>
</comment>
<feature type="domain" description="STAS" evidence="3">
    <location>
        <begin position="1"/>
        <end position="106"/>
    </location>
</feature>
<evidence type="ECO:0000256" key="2">
    <source>
        <dbReference type="RuleBase" id="RU003749"/>
    </source>
</evidence>
<dbReference type="RefSeq" id="WP_203903728.1">
    <property type="nucleotide sequence ID" value="NZ_BOPF01000034.1"/>
</dbReference>
<protein>
    <recommendedName>
        <fullName evidence="2">Anti-sigma factor antagonist</fullName>
    </recommendedName>
</protein>
<dbReference type="InterPro" id="IPR036513">
    <property type="entry name" value="STAS_dom_sf"/>
</dbReference>
<organism evidence="4 5">
    <name type="scientific">Virgisporangium aliadipatigenens</name>
    <dbReference type="NCBI Taxonomy" id="741659"/>
    <lineage>
        <taxon>Bacteria</taxon>
        <taxon>Bacillati</taxon>
        <taxon>Actinomycetota</taxon>
        <taxon>Actinomycetes</taxon>
        <taxon>Micromonosporales</taxon>
        <taxon>Micromonosporaceae</taxon>
        <taxon>Virgisporangium</taxon>
    </lineage>
</organism>
<dbReference type="AlphaFoldDB" id="A0A8J3YRF2"/>
<comment type="caution">
    <text evidence="4">The sequence shown here is derived from an EMBL/GenBank/DDBJ whole genome shotgun (WGS) entry which is preliminary data.</text>
</comment>
<dbReference type="SUPFAM" id="SSF52091">
    <property type="entry name" value="SpoIIaa-like"/>
    <property type="match status" value="1"/>
</dbReference>
<evidence type="ECO:0000259" key="3">
    <source>
        <dbReference type="PROSITE" id="PS50801"/>
    </source>
</evidence>
<proteinExistence type="inferred from homology"/>